<keyword evidence="3" id="KW-1185">Reference proteome</keyword>
<protein>
    <submittedName>
        <fullName evidence="2">DUF4244 domain-containing protein</fullName>
    </submittedName>
</protein>
<feature type="transmembrane region" description="Helical" evidence="1">
    <location>
        <begin position="21"/>
        <end position="39"/>
    </location>
</feature>
<dbReference type="RefSeq" id="WP_367879891.1">
    <property type="nucleotide sequence ID" value="NZ_JBFNXX010000035.1"/>
</dbReference>
<gene>
    <name evidence="2" type="ORF">AB2B41_21560</name>
</gene>
<organism evidence="2 3">
    <name type="scientific">Sulfitobacter sediminis</name>
    <dbReference type="NCBI Taxonomy" id="3234186"/>
    <lineage>
        <taxon>Bacteria</taxon>
        <taxon>Pseudomonadati</taxon>
        <taxon>Pseudomonadota</taxon>
        <taxon>Alphaproteobacteria</taxon>
        <taxon>Rhodobacterales</taxon>
        <taxon>Roseobacteraceae</taxon>
        <taxon>Sulfitobacter</taxon>
    </lineage>
</organism>
<evidence type="ECO:0000256" key="1">
    <source>
        <dbReference type="SAM" id="Phobius"/>
    </source>
</evidence>
<keyword evidence="1" id="KW-0472">Membrane</keyword>
<accession>A0ABV3RV35</accession>
<evidence type="ECO:0000313" key="3">
    <source>
        <dbReference type="Proteomes" id="UP001556098"/>
    </source>
</evidence>
<evidence type="ECO:0000313" key="2">
    <source>
        <dbReference type="EMBL" id="MEW9922194.1"/>
    </source>
</evidence>
<proteinExistence type="predicted"/>
<reference evidence="2 3" key="1">
    <citation type="submission" date="2024-07" db="EMBL/GenBank/DDBJ databases">
        <title>Marimonas sp.nov., isolated from tidal-flat sediment.</title>
        <authorList>
            <person name="Jayan J.N."/>
            <person name="Lee S.S."/>
        </authorList>
    </citation>
    <scope>NUCLEOTIDE SEQUENCE [LARGE SCALE GENOMIC DNA]</scope>
    <source>
        <strain evidence="2 3">MJW-29</strain>
    </source>
</reference>
<dbReference type="EMBL" id="JBFNXX010000035">
    <property type="protein sequence ID" value="MEW9922194.1"/>
    <property type="molecule type" value="Genomic_DNA"/>
</dbReference>
<keyword evidence="1" id="KW-1133">Transmembrane helix</keyword>
<sequence length="60" mass="6399">MIKNRLQAFFQNESGAITVDWIVLTAAVVALAAVTITVVQSGSEGLAENTGNYISSHPFF</sequence>
<comment type="caution">
    <text evidence="2">The sequence shown here is derived from an EMBL/GenBank/DDBJ whole genome shotgun (WGS) entry which is preliminary data.</text>
</comment>
<dbReference type="Proteomes" id="UP001556098">
    <property type="component" value="Unassembled WGS sequence"/>
</dbReference>
<name>A0ABV3RV35_9RHOB</name>
<keyword evidence="1" id="KW-0812">Transmembrane</keyword>